<gene>
    <name evidence="2" type="ORF">EJA05_25390</name>
</gene>
<feature type="transmembrane region" description="Helical" evidence="1">
    <location>
        <begin position="184"/>
        <end position="204"/>
    </location>
</feature>
<evidence type="ECO:0000256" key="1">
    <source>
        <dbReference type="SAM" id="Phobius"/>
    </source>
</evidence>
<dbReference type="KEGG" id="pory:EJA05_25390"/>
<evidence type="ECO:0008006" key="4">
    <source>
        <dbReference type="Google" id="ProtNLM"/>
    </source>
</evidence>
<feature type="transmembrane region" description="Helical" evidence="1">
    <location>
        <begin position="239"/>
        <end position="265"/>
    </location>
</feature>
<feature type="transmembrane region" description="Helical" evidence="1">
    <location>
        <begin position="210"/>
        <end position="232"/>
    </location>
</feature>
<keyword evidence="1" id="KW-0472">Membrane</keyword>
<keyword evidence="1" id="KW-0812">Transmembrane</keyword>
<feature type="transmembrane region" description="Helical" evidence="1">
    <location>
        <begin position="71"/>
        <end position="86"/>
    </location>
</feature>
<dbReference type="Proteomes" id="UP000268230">
    <property type="component" value="Chromosome"/>
</dbReference>
<dbReference type="EMBL" id="CP034338">
    <property type="protein sequence ID" value="AZL70866.1"/>
    <property type="molecule type" value="Genomic_DNA"/>
</dbReference>
<keyword evidence="1" id="KW-1133">Transmembrane helix</keyword>
<dbReference type="AlphaFoldDB" id="A0A3S8URI7"/>
<name>A0A3S8URI7_9PSED</name>
<organism evidence="2 3">
    <name type="scientific">Pseudomonas entomophila</name>
    <dbReference type="NCBI Taxonomy" id="312306"/>
    <lineage>
        <taxon>Bacteria</taxon>
        <taxon>Pseudomonadati</taxon>
        <taxon>Pseudomonadota</taxon>
        <taxon>Gammaproteobacteria</taxon>
        <taxon>Pseudomonadales</taxon>
        <taxon>Pseudomonadaceae</taxon>
        <taxon>Pseudomonas</taxon>
    </lineage>
</organism>
<proteinExistence type="predicted"/>
<accession>A0A3S8URI7</accession>
<evidence type="ECO:0000313" key="2">
    <source>
        <dbReference type="EMBL" id="AZL70866.1"/>
    </source>
</evidence>
<evidence type="ECO:0000313" key="3">
    <source>
        <dbReference type="Proteomes" id="UP000268230"/>
    </source>
</evidence>
<feature type="transmembrane region" description="Helical" evidence="1">
    <location>
        <begin position="140"/>
        <end position="163"/>
    </location>
</feature>
<feature type="transmembrane region" description="Helical" evidence="1">
    <location>
        <begin position="93"/>
        <end position="112"/>
    </location>
</feature>
<protein>
    <recommendedName>
        <fullName evidence="4">DUF2232 domain-containing protein</fullName>
    </recommendedName>
</protein>
<feature type="transmembrane region" description="Helical" evidence="1">
    <location>
        <begin position="15"/>
        <end position="41"/>
    </location>
</feature>
<dbReference type="OrthoDB" id="5659946at2"/>
<reference evidence="2 3" key="1">
    <citation type="submission" date="2018-12" db="EMBL/GenBank/DDBJ databases">
        <authorList>
            <person name="Li S."/>
            <person name="Yang R."/>
            <person name="Chen G."/>
            <person name="Zou L."/>
            <person name="Zhang C."/>
            <person name="Chen Y."/>
            <person name="Liu Z."/>
            <person name="Li Y."/>
            <person name="Yan Y."/>
            <person name="Huang M."/>
            <person name="Chen T."/>
        </authorList>
    </citation>
    <scope>NUCLEOTIDE SEQUENCE [LARGE SCALE GENOMIC DNA]</scope>
    <source>
        <strain evidence="2 3">1257</strain>
    </source>
</reference>
<sequence length="288" mass="30979">MRALASFIMRGRVQATFVVVISAVLPLLFWLSAAAGSLVFLRRGFKDASSVIAWGLLPAVIMWYFGEPSTLLVFLGTLGLAALLRAGHSWSRVLLSSVVLGLLYSLILDAVLRETFEVLAKALEKALPQFEGKPVLPGELIGPLLVASSAVMLQLFSLLALMLARYWQAALYNPGGFGREFRELRLPLVPMLALVSLMALGPFIGSQFIVLASASSLVLLLAGIALIHGLVAQGRLAGFWLVGMYVTLPLLMQLMYPLLVVLAIVDSLIDFRGRKSPSQGDDSANGEG</sequence>